<evidence type="ECO:0000313" key="3">
    <source>
        <dbReference type="Proteomes" id="UP000886667"/>
    </source>
</evidence>
<dbReference type="AlphaFoldDB" id="A0A9E4KEM9"/>
<evidence type="ECO:0000313" key="2">
    <source>
        <dbReference type="EMBL" id="MCG7947067.1"/>
    </source>
</evidence>
<keyword evidence="1" id="KW-0812">Transmembrane</keyword>
<comment type="caution">
    <text evidence="2">The sequence shown here is derived from an EMBL/GenBank/DDBJ whole genome shotgun (WGS) entry which is preliminary data.</text>
</comment>
<dbReference type="EMBL" id="JAEPCM010000420">
    <property type="protein sequence ID" value="MCG7947067.1"/>
    <property type="molecule type" value="Genomic_DNA"/>
</dbReference>
<gene>
    <name evidence="2" type="ORF">JAZ07_12050</name>
</gene>
<feature type="transmembrane region" description="Helical" evidence="1">
    <location>
        <begin position="6"/>
        <end position="24"/>
    </location>
</feature>
<protein>
    <submittedName>
        <fullName evidence="2">Uncharacterized protein</fullName>
    </submittedName>
</protein>
<organism evidence="2 3">
    <name type="scientific">Candidatus Thiodiazotropha taylori</name>
    <dbReference type="NCBI Taxonomy" id="2792791"/>
    <lineage>
        <taxon>Bacteria</taxon>
        <taxon>Pseudomonadati</taxon>
        <taxon>Pseudomonadota</taxon>
        <taxon>Gammaproteobacteria</taxon>
        <taxon>Chromatiales</taxon>
        <taxon>Sedimenticolaceae</taxon>
        <taxon>Candidatus Thiodiazotropha</taxon>
    </lineage>
</organism>
<name>A0A9E4KEM9_9GAMM</name>
<keyword evidence="1" id="KW-0472">Membrane</keyword>
<proteinExistence type="predicted"/>
<dbReference type="Proteomes" id="UP000886667">
    <property type="component" value="Unassembled WGS sequence"/>
</dbReference>
<reference evidence="2" key="1">
    <citation type="journal article" date="2021" name="Proc. Natl. Acad. Sci. U.S.A.">
        <title>Global biogeography of chemosynthetic symbionts reveals both localized and globally distributed symbiont groups. .</title>
        <authorList>
            <person name="Osvatic J.T."/>
            <person name="Wilkins L.G.E."/>
            <person name="Leibrecht L."/>
            <person name="Leray M."/>
            <person name="Zauner S."/>
            <person name="Polzin J."/>
            <person name="Camacho Y."/>
            <person name="Gros O."/>
            <person name="van Gils J.A."/>
            <person name="Eisen J.A."/>
            <person name="Petersen J.M."/>
            <person name="Yuen B."/>
        </authorList>
    </citation>
    <scope>NUCLEOTIDE SEQUENCE</scope>
    <source>
        <strain evidence="2">MAGclacostrist064TRANS</strain>
    </source>
</reference>
<evidence type="ECO:0000256" key="1">
    <source>
        <dbReference type="SAM" id="Phobius"/>
    </source>
</evidence>
<feature type="transmembrane region" description="Helical" evidence="1">
    <location>
        <begin position="98"/>
        <end position="121"/>
    </location>
</feature>
<keyword evidence="1" id="KW-1133">Transmembrane helix</keyword>
<accession>A0A9E4KEM9</accession>
<sequence>MNVAFPALLTFLLILPGFIFRGAFTRSERTQLDNRPFTSETVKSLILAIFLHALWLKLTNLITTISIDYQVFLTLFTAARGDLLELAINRSAVHMPAFITYLMSIYICAYLFGLIAQKLVIKLKLDRHPLLSDFFRFDTPWFYLLKGFNDEGDEADFVKLAVTVKQVEATYLYYGILEDFYLTDSGNLDRIILSSVVRRQLIADDASVDQADAEQPAEALRFYEISGDRLVFKYKDITSLNIEYYKIIENSA</sequence>
<feature type="transmembrane region" description="Helical" evidence="1">
    <location>
        <begin position="45"/>
        <end position="67"/>
    </location>
</feature>